<gene>
    <name evidence="1" type="ORF">OHC33_009107</name>
</gene>
<protein>
    <submittedName>
        <fullName evidence="1">Uncharacterized protein</fullName>
    </submittedName>
</protein>
<proteinExistence type="predicted"/>
<sequence length="529" mass="60185">MASTSPWHKLPPELMLLIAGHVATPEAAVTHQPQITERASNAPIDLSLRATDKLSRQLFLESIAKTYVFVKIYTYSCPADNGCQDRIVQDFEEAFGPPRQNEVLSQMHVLGHLQLSVITLDVSCLNSRRSRPTGPRKLTAFFAINPLRTLLLCNTLQRWEPFHVLVDVQTQNRSINKQIKQMMSSMRRAIVDKNVTIQSHLHGNFEIMKMLPSLQQHIRSAEITTPKQLAKYVRTNAEDLQALLDADHPSYHLIPLAINFLNTNLPMIRHILFNALQQDQDPENANNTNKILLSYCYIVLGGLSEFLLSQPLTICAQTHYLFRRGNGSLLNWCLRTSAQRTSTPDLNGSVRKHLSTGEPISKDEVIRLYQYFPMFKVRAQLYLAFARLGLSLKIQFPKELVFGGEVSDIIDENLDQVTNELDKVQCVLANKIDDQKEGYQASDRDETLFWLMEMRYLTKQISIAEGVRSKPSPSLSEARQDKRTRQLPACPYHAITFDRRDDHIALSVRMCNTRSCTHGRQYVKDGSGS</sequence>
<keyword evidence="2" id="KW-1185">Reference proteome</keyword>
<organism evidence="1 2">
    <name type="scientific">Knufia fluminis</name>
    <dbReference type="NCBI Taxonomy" id="191047"/>
    <lineage>
        <taxon>Eukaryota</taxon>
        <taxon>Fungi</taxon>
        <taxon>Dikarya</taxon>
        <taxon>Ascomycota</taxon>
        <taxon>Pezizomycotina</taxon>
        <taxon>Eurotiomycetes</taxon>
        <taxon>Chaetothyriomycetidae</taxon>
        <taxon>Chaetothyriales</taxon>
        <taxon>Trichomeriaceae</taxon>
        <taxon>Knufia</taxon>
    </lineage>
</organism>
<name>A0AAN8I1U3_9EURO</name>
<accession>A0AAN8I1U3</accession>
<dbReference type="EMBL" id="JAKLMC020000031">
    <property type="protein sequence ID" value="KAK5949922.1"/>
    <property type="molecule type" value="Genomic_DNA"/>
</dbReference>
<evidence type="ECO:0000313" key="2">
    <source>
        <dbReference type="Proteomes" id="UP001316803"/>
    </source>
</evidence>
<reference evidence="1 2" key="1">
    <citation type="submission" date="2022-12" db="EMBL/GenBank/DDBJ databases">
        <title>Genomic features and morphological characterization of a novel Knufia sp. strain isolated from spacecraft assembly facility.</title>
        <authorList>
            <person name="Teixeira M."/>
            <person name="Chander A.M."/>
            <person name="Stajich J.E."/>
            <person name="Venkateswaran K."/>
        </authorList>
    </citation>
    <scope>NUCLEOTIDE SEQUENCE [LARGE SCALE GENOMIC DNA]</scope>
    <source>
        <strain evidence="1 2">FJI-L2-BK-P2</strain>
    </source>
</reference>
<dbReference type="AlphaFoldDB" id="A0AAN8I1U3"/>
<dbReference type="Proteomes" id="UP001316803">
    <property type="component" value="Unassembled WGS sequence"/>
</dbReference>
<evidence type="ECO:0000313" key="1">
    <source>
        <dbReference type="EMBL" id="KAK5949922.1"/>
    </source>
</evidence>
<comment type="caution">
    <text evidence="1">The sequence shown here is derived from an EMBL/GenBank/DDBJ whole genome shotgun (WGS) entry which is preliminary data.</text>
</comment>